<evidence type="ECO:0000256" key="5">
    <source>
        <dbReference type="ARBA" id="ARBA00010630"/>
    </source>
</evidence>
<dbReference type="PANTHER" id="PTHR12209">
    <property type="entry name" value="NON-SPECIFIC SERINE/THREONINE PROTEIN KINASE"/>
    <property type="match status" value="1"/>
</dbReference>
<dbReference type="PROSITE" id="PS50011">
    <property type="entry name" value="PROTEIN_KINASE_DOM"/>
    <property type="match status" value="1"/>
</dbReference>
<dbReference type="EMBL" id="ML119061">
    <property type="protein sequence ID" value="ROT35314.1"/>
    <property type="molecule type" value="Genomic_DNA"/>
</dbReference>
<evidence type="ECO:0000256" key="4">
    <source>
        <dbReference type="ARBA" id="ARBA00004574"/>
    </source>
</evidence>
<keyword evidence="15" id="KW-0819">tRNA processing</keyword>
<organism evidence="31 32">
    <name type="scientific">Sodiomyces alkalinus (strain CBS 110278 / VKM F-3762 / F11)</name>
    <name type="common">Alkaliphilic filamentous fungus</name>
    <dbReference type="NCBI Taxonomy" id="1314773"/>
    <lineage>
        <taxon>Eukaryota</taxon>
        <taxon>Fungi</taxon>
        <taxon>Dikarya</taxon>
        <taxon>Ascomycota</taxon>
        <taxon>Pezizomycotina</taxon>
        <taxon>Sordariomycetes</taxon>
        <taxon>Hypocreomycetidae</taxon>
        <taxon>Glomerellales</taxon>
        <taxon>Plectosphaerellaceae</taxon>
        <taxon>Sodiomyces</taxon>
    </lineage>
</organism>
<evidence type="ECO:0000256" key="20">
    <source>
        <dbReference type="ARBA" id="ARBA00022895"/>
    </source>
</evidence>
<evidence type="ECO:0000256" key="19">
    <source>
        <dbReference type="ARBA" id="ARBA00022840"/>
    </source>
</evidence>
<keyword evidence="14" id="KW-0808">Transferase</keyword>
<feature type="compositionally biased region" description="Basic and acidic residues" evidence="29">
    <location>
        <begin position="169"/>
        <end position="191"/>
    </location>
</feature>
<protein>
    <recommendedName>
        <fullName evidence="9">EKC/KEOPS complex subunit BUD32</fullName>
        <ecNumber evidence="7">2.7.11.1</ecNumber>
    </recommendedName>
    <alternativeName>
        <fullName evidence="25 26">Atypical Serine/threonine protein kinase BUD32</fullName>
    </alternativeName>
    <alternativeName>
        <fullName evidence="8">EKC/KEOPS complex subunit bud32</fullName>
    </alternativeName>
</protein>
<keyword evidence="12" id="KW-0723">Serine/threonine-protein kinase</keyword>
<dbReference type="OrthoDB" id="3399at2759"/>
<evidence type="ECO:0000256" key="9">
    <source>
        <dbReference type="ARBA" id="ARBA00019973"/>
    </source>
</evidence>
<dbReference type="Gene3D" id="1.10.510.10">
    <property type="entry name" value="Transferase(Phosphotransferase) domain 1"/>
    <property type="match status" value="1"/>
</dbReference>
<keyword evidence="24" id="KW-0539">Nucleus</keyword>
<dbReference type="Pfam" id="PF01636">
    <property type="entry name" value="APH"/>
    <property type="match status" value="1"/>
</dbReference>
<dbReference type="GO" id="GO:0000781">
    <property type="term" value="C:chromosome, telomeric region"/>
    <property type="evidence" value="ECO:0007669"/>
    <property type="project" value="UniProtKB-SubCell"/>
</dbReference>
<dbReference type="GO" id="GO:0008033">
    <property type="term" value="P:tRNA processing"/>
    <property type="evidence" value="ECO:0007669"/>
    <property type="project" value="UniProtKB-KW"/>
</dbReference>
<evidence type="ECO:0000259" key="30">
    <source>
        <dbReference type="PROSITE" id="PS50011"/>
    </source>
</evidence>
<keyword evidence="20" id="KW-0779">Telomere</keyword>
<feature type="domain" description="Protein kinase" evidence="30">
    <location>
        <begin position="24"/>
        <end position="346"/>
    </location>
</feature>
<feature type="region of interest" description="Disordered" evidence="29">
    <location>
        <begin position="125"/>
        <end position="205"/>
    </location>
</feature>
<dbReference type="Proteomes" id="UP000272025">
    <property type="component" value="Unassembled WGS sequence"/>
</dbReference>
<dbReference type="GO" id="GO:0070525">
    <property type="term" value="P:tRNA threonylcarbamoyladenosine metabolic process"/>
    <property type="evidence" value="ECO:0007669"/>
    <property type="project" value="TreeGrafter"/>
</dbReference>
<evidence type="ECO:0000256" key="3">
    <source>
        <dbReference type="ARBA" id="ARBA00004496"/>
    </source>
</evidence>
<comment type="similarity">
    <text evidence="5">Belongs to the protein kinase superfamily. BUD32 family.</text>
</comment>
<keyword evidence="19" id="KW-0067">ATP-binding</keyword>
<evidence type="ECO:0000256" key="14">
    <source>
        <dbReference type="ARBA" id="ARBA00022679"/>
    </source>
</evidence>
<evidence type="ECO:0000256" key="16">
    <source>
        <dbReference type="ARBA" id="ARBA00022741"/>
    </source>
</evidence>
<evidence type="ECO:0000256" key="28">
    <source>
        <dbReference type="ARBA" id="ARBA00048679"/>
    </source>
</evidence>
<keyword evidence="13" id="KW-0597">Phosphoprotein</keyword>
<dbReference type="GO" id="GO:0005634">
    <property type="term" value="C:nucleus"/>
    <property type="evidence" value="ECO:0007669"/>
    <property type="project" value="UniProtKB-SubCell"/>
</dbReference>
<keyword evidence="21" id="KW-0805">Transcription regulation</keyword>
<keyword evidence="10" id="KW-0158">Chromosome</keyword>
<evidence type="ECO:0000256" key="27">
    <source>
        <dbReference type="ARBA" id="ARBA00047899"/>
    </source>
</evidence>
<keyword evidence="11" id="KW-0963">Cytoplasm</keyword>
<evidence type="ECO:0000256" key="21">
    <source>
        <dbReference type="ARBA" id="ARBA00023015"/>
    </source>
</evidence>
<keyword evidence="32" id="KW-1185">Reference proteome</keyword>
<reference evidence="31 32" key="1">
    <citation type="journal article" date="2018" name="Mol. Ecol.">
        <title>The obligate alkalophilic soda-lake fungus Sodiomyces alkalinus has shifted to a protein diet.</title>
        <authorList>
            <person name="Grum-Grzhimaylo A.A."/>
            <person name="Falkoski D.L."/>
            <person name="van den Heuvel J."/>
            <person name="Valero-Jimenez C.A."/>
            <person name="Min B."/>
            <person name="Choi I.G."/>
            <person name="Lipzen A."/>
            <person name="Daum C.G."/>
            <person name="Aanen D.K."/>
            <person name="Tsang A."/>
            <person name="Henrissat B."/>
            <person name="Bilanenko E.N."/>
            <person name="de Vries R.P."/>
            <person name="van Kan J.A.L."/>
            <person name="Grigoriev I.V."/>
            <person name="Debets A.J.M."/>
        </authorList>
    </citation>
    <scope>NUCLEOTIDE SEQUENCE [LARGE SCALE GENOMIC DNA]</scope>
    <source>
        <strain evidence="31 32">F11</strain>
    </source>
</reference>
<dbReference type="InterPro" id="IPR000719">
    <property type="entry name" value="Prot_kinase_dom"/>
</dbReference>
<dbReference type="FunFam" id="1.10.510.10:FF:000845">
    <property type="entry name" value="Probable bifunctional tRNA threonylcarbamoyladenosine biosynthesis protein"/>
    <property type="match status" value="1"/>
</dbReference>
<evidence type="ECO:0000256" key="1">
    <source>
        <dbReference type="ARBA" id="ARBA00003747"/>
    </source>
</evidence>
<keyword evidence="22" id="KW-0010">Activator</keyword>
<dbReference type="RefSeq" id="XP_028463120.1">
    <property type="nucleotide sequence ID" value="XM_028610747.1"/>
</dbReference>
<dbReference type="GO" id="GO:0005524">
    <property type="term" value="F:ATP binding"/>
    <property type="evidence" value="ECO:0007669"/>
    <property type="project" value="UniProtKB-KW"/>
</dbReference>
<dbReference type="Gene3D" id="3.30.200.20">
    <property type="entry name" value="Phosphorylase Kinase, domain 1"/>
    <property type="match status" value="1"/>
</dbReference>
<evidence type="ECO:0000256" key="8">
    <source>
        <dbReference type="ARBA" id="ARBA00013948"/>
    </source>
</evidence>
<keyword evidence="18" id="KW-0378">Hydrolase</keyword>
<evidence type="ECO:0000256" key="13">
    <source>
        <dbReference type="ARBA" id="ARBA00022553"/>
    </source>
</evidence>
<dbReference type="FunFam" id="3.30.200.20:FF:000603">
    <property type="entry name" value="EKC/KEOPS complex subunit bud32"/>
    <property type="match status" value="1"/>
</dbReference>
<dbReference type="GO" id="GO:0004674">
    <property type="term" value="F:protein serine/threonine kinase activity"/>
    <property type="evidence" value="ECO:0007669"/>
    <property type="project" value="UniProtKB-KW"/>
</dbReference>
<evidence type="ECO:0000256" key="24">
    <source>
        <dbReference type="ARBA" id="ARBA00023242"/>
    </source>
</evidence>
<gene>
    <name evidence="31" type="ORF">SODALDRAFT_328635</name>
</gene>
<evidence type="ECO:0000256" key="2">
    <source>
        <dbReference type="ARBA" id="ARBA00004123"/>
    </source>
</evidence>
<dbReference type="AlphaFoldDB" id="A0A3N2PLN7"/>
<sequence length="346" mass="37954">MAAQLPPTHVAASFPLPHVLAHAAIAPTLLAQGAEGRLYKTNHLHPSRPAALKYRPSKPYRHPILDARLTRARILAEARILYRCRREAVPVPLVFALDEAAGWLLLEWISGDPVRVAINTWLAQKHPTASSRPRAAVAQKVASLGSRISEEQEDDDSTHQQKQQQQGDVPKHQVRENTNQDDKGTTGKWSDEETENGGEARRRIREDAPLKALMRNVGTVVGKLHRAGIVHGDLTTSNMMLRPPPTADSGIETAETATDSGAKASLDGDIVLIDFGLSSQSSSDEDRAVDLYVLERAFGSTHPRAEVLFPEVLEGYRGALPAKQATSVLRKLEDVRMRGRKRSMVG</sequence>
<dbReference type="SUPFAM" id="SSF56112">
    <property type="entry name" value="Protein kinase-like (PK-like)"/>
    <property type="match status" value="1"/>
</dbReference>
<comment type="catalytic activity">
    <reaction evidence="28">
        <text>L-seryl-[protein] + ATP = O-phospho-L-seryl-[protein] + ADP + H(+)</text>
        <dbReference type="Rhea" id="RHEA:17989"/>
        <dbReference type="Rhea" id="RHEA-COMP:9863"/>
        <dbReference type="Rhea" id="RHEA-COMP:11604"/>
        <dbReference type="ChEBI" id="CHEBI:15378"/>
        <dbReference type="ChEBI" id="CHEBI:29999"/>
        <dbReference type="ChEBI" id="CHEBI:30616"/>
        <dbReference type="ChEBI" id="CHEBI:83421"/>
        <dbReference type="ChEBI" id="CHEBI:456216"/>
        <dbReference type="EC" id="2.7.11.1"/>
    </reaction>
</comment>
<dbReference type="PANTHER" id="PTHR12209:SF0">
    <property type="entry name" value="EKC_KEOPS COMPLEX SUBUNIT TP53RK"/>
    <property type="match status" value="1"/>
</dbReference>
<accession>A0A3N2PLN7</accession>
<comment type="function">
    <text evidence="1">Component of the EKC/KEOPS complex that is required for the formation of a threonylcarbamoyl group on adenosine at position 37 (t(6)A37) in tRNAs that read codons beginning with adenine. The complex is probably involved in the transfer of the threonylcarbamoyl moiety of threonylcarbamoyl-AMP (TC-AMP) to the N6 group of A37. BUD32 has ATPase activity in the context of the EKC/KEOPS complex and likely plays a supporting role to the catalytic subunit KAE1. The EKC/KEOPS complex also promotes both telomere uncapping and telomere elongation. The complex is required for efficient recruitment of transcriptional coactivators.</text>
</comment>
<dbReference type="GeneID" id="39579225"/>
<name>A0A3N2PLN7_SODAK</name>
<evidence type="ECO:0000256" key="29">
    <source>
        <dbReference type="SAM" id="MobiDB-lite"/>
    </source>
</evidence>
<dbReference type="InterPro" id="IPR002575">
    <property type="entry name" value="Aminoglycoside_PTrfase"/>
</dbReference>
<evidence type="ECO:0000256" key="22">
    <source>
        <dbReference type="ARBA" id="ARBA00023159"/>
    </source>
</evidence>
<comment type="subunit">
    <text evidence="6">Component of the EKC/KEOPS complex composed of at least BUD32, CGI121, GON7, KAE1 and PCC1; the whole complex dimerizes.</text>
</comment>
<comment type="subcellular location">
    <subcellularLocation>
        <location evidence="4">Chromosome</location>
        <location evidence="4">Telomere</location>
    </subcellularLocation>
    <subcellularLocation>
        <location evidence="3">Cytoplasm</location>
    </subcellularLocation>
    <subcellularLocation>
        <location evidence="2">Nucleus</location>
    </subcellularLocation>
</comment>
<dbReference type="EC" id="2.7.11.1" evidence="7"/>
<evidence type="ECO:0000313" key="31">
    <source>
        <dbReference type="EMBL" id="ROT35314.1"/>
    </source>
</evidence>
<dbReference type="InterPro" id="IPR011009">
    <property type="entry name" value="Kinase-like_dom_sf"/>
</dbReference>
<evidence type="ECO:0000256" key="11">
    <source>
        <dbReference type="ARBA" id="ARBA00022490"/>
    </source>
</evidence>
<dbReference type="GO" id="GO:0005829">
    <property type="term" value="C:cytosol"/>
    <property type="evidence" value="ECO:0007669"/>
    <property type="project" value="TreeGrafter"/>
</dbReference>
<dbReference type="PROSITE" id="PS00109">
    <property type="entry name" value="PROTEIN_KINASE_TYR"/>
    <property type="match status" value="1"/>
</dbReference>
<proteinExistence type="inferred from homology"/>
<evidence type="ECO:0000256" key="12">
    <source>
        <dbReference type="ARBA" id="ARBA00022527"/>
    </source>
</evidence>
<evidence type="ECO:0000256" key="15">
    <source>
        <dbReference type="ARBA" id="ARBA00022694"/>
    </source>
</evidence>
<keyword evidence="16" id="KW-0547">Nucleotide-binding</keyword>
<comment type="catalytic activity">
    <reaction evidence="27">
        <text>L-threonyl-[protein] + ATP = O-phospho-L-threonyl-[protein] + ADP + H(+)</text>
        <dbReference type="Rhea" id="RHEA:46608"/>
        <dbReference type="Rhea" id="RHEA-COMP:11060"/>
        <dbReference type="Rhea" id="RHEA-COMP:11605"/>
        <dbReference type="ChEBI" id="CHEBI:15378"/>
        <dbReference type="ChEBI" id="CHEBI:30013"/>
        <dbReference type="ChEBI" id="CHEBI:30616"/>
        <dbReference type="ChEBI" id="CHEBI:61977"/>
        <dbReference type="ChEBI" id="CHEBI:456216"/>
        <dbReference type="EC" id="2.7.11.1"/>
    </reaction>
</comment>
<keyword evidence="23" id="KW-0804">Transcription</keyword>
<evidence type="ECO:0000256" key="6">
    <source>
        <dbReference type="ARBA" id="ARBA00011534"/>
    </source>
</evidence>
<dbReference type="STRING" id="1314773.A0A3N2PLN7"/>
<evidence type="ECO:0000313" key="32">
    <source>
        <dbReference type="Proteomes" id="UP000272025"/>
    </source>
</evidence>
<dbReference type="GO" id="GO:0016787">
    <property type="term" value="F:hydrolase activity"/>
    <property type="evidence" value="ECO:0007669"/>
    <property type="project" value="UniProtKB-KW"/>
</dbReference>
<evidence type="ECO:0000256" key="17">
    <source>
        <dbReference type="ARBA" id="ARBA00022777"/>
    </source>
</evidence>
<evidence type="ECO:0000256" key="7">
    <source>
        <dbReference type="ARBA" id="ARBA00012513"/>
    </source>
</evidence>
<evidence type="ECO:0000256" key="25">
    <source>
        <dbReference type="ARBA" id="ARBA00030980"/>
    </source>
</evidence>
<evidence type="ECO:0000256" key="10">
    <source>
        <dbReference type="ARBA" id="ARBA00022454"/>
    </source>
</evidence>
<dbReference type="InterPro" id="IPR008266">
    <property type="entry name" value="Tyr_kinase_AS"/>
</dbReference>
<evidence type="ECO:0000256" key="23">
    <source>
        <dbReference type="ARBA" id="ARBA00023163"/>
    </source>
</evidence>
<evidence type="ECO:0000256" key="26">
    <source>
        <dbReference type="ARBA" id="ARBA00033194"/>
    </source>
</evidence>
<dbReference type="GO" id="GO:0000408">
    <property type="term" value="C:EKC/KEOPS complex"/>
    <property type="evidence" value="ECO:0007669"/>
    <property type="project" value="TreeGrafter"/>
</dbReference>
<keyword evidence="17" id="KW-0418">Kinase</keyword>
<evidence type="ECO:0000256" key="18">
    <source>
        <dbReference type="ARBA" id="ARBA00022801"/>
    </source>
</evidence>